<evidence type="ECO:0000313" key="1">
    <source>
        <dbReference type="Proteomes" id="UP001165740"/>
    </source>
</evidence>
<dbReference type="AlphaFoldDB" id="A0A9W2YXS5"/>
<name>A0A9W2YXS5_BIOGL</name>
<organism evidence="1 2">
    <name type="scientific">Biomphalaria glabrata</name>
    <name type="common">Bloodfluke planorb</name>
    <name type="synonym">Freshwater snail</name>
    <dbReference type="NCBI Taxonomy" id="6526"/>
    <lineage>
        <taxon>Eukaryota</taxon>
        <taxon>Metazoa</taxon>
        <taxon>Spiralia</taxon>
        <taxon>Lophotrochozoa</taxon>
        <taxon>Mollusca</taxon>
        <taxon>Gastropoda</taxon>
        <taxon>Heterobranchia</taxon>
        <taxon>Euthyneura</taxon>
        <taxon>Panpulmonata</taxon>
        <taxon>Hygrophila</taxon>
        <taxon>Lymnaeoidea</taxon>
        <taxon>Planorbidae</taxon>
        <taxon>Biomphalaria</taxon>
    </lineage>
</organism>
<accession>A0A9W2YXS5</accession>
<reference evidence="2" key="1">
    <citation type="submission" date="2025-08" db="UniProtKB">
        <authorList>
            <consortium name="RefSeq"/>
        </authorList>
    </citation>
    <scope>IDENTIFICATION</scope>
</reference>
<evidence type="ECO:0000313" key="2">
    <source>
        <dbReference type="RefSeq" id="XP_055867522.1"/>
    </source>
</evidence>
<dbReference type="OrthoDB" id="10411348at2759"/>
<dbReference type="RefSeq" id="XP_055867522.1">
    <property type="nucleotide sequence ID" value="XM_056011547.1"/>
</dbReference>
<sequence length="178" mass="20616">MVELVDYIFMRAKLILRQFDWFLYKVITVVKVDRNSSEKTLCRLRVEGSNLKVCRLIDYAENTYCDCVVTKVGYYRSVHVNMTKPVDAMDMFNLYHIVWYDAEQSEKLIGSKPVWSSPWKVKGLIYQSVEKCRRSSNPRNLIRYQSKSGATLVSPHQRLPLGLLLQTCTLLVTIAGVL</sequence>
<gene>
    <name evidence="2" type="primary">LOC129922986</name>
</gene>
<keyword evidence="1" id="KW-1185">Reference proteome</keyword>
<dbReference type="GeneID" id="129922986"/>
<protein>
    <submittedName>
        <fullName evidence="2">Uncharacterized protein LOC129922986</fullName>
    </submittedName>
</protein>
<dbReference type="Proteomes" id="UP001165740">
    <property type="component" value="Chromosome 14"/>
</dbReference>
<proteinExistence type="predicted"/>